<dbReference type="Proteomes" id="UP001286313">
    <property type="component" value="Unassembled WGS sequence"/>
</dbReference>
<comment type="caution">
    <text evidence="2">The sequence shown here is derived from an EMBL/GenBank/DDBJ whole genome shotgun (WGS) entry which is preliminary data.</text>
</comment>
<protein>
    <submittedName>
        <fullName evidence="2">Uncharacterized protein</fullName>
    </submittedName>
</protein>
<evidence type="ECO:0000313" key="3">
    <source>
        <dbReference type="Proteomes" id="UP001286313"/>
    </source>
</evidence>
<feature type="non-terminal residue" evidence="2">
    <location>
        <position position="74"/>
    </location>
</feature>
<feature type="region of interest" description="Disordered" evidence="1">
    <location>
        <begin position="1"/>
        <end position="28"/>
    </location>
</feature>
<organism evidence="2 3">
    <name type="scientific">Petrolisthes cinctipes</name>
    <name type="common">Flat porcelain crab</name>
    <dbReference type="NCBI Taxonomy" id="88211"/>
    <lineage>
        <taxon>Eukaryota</taxon>
        <taxon>Metazoa</taxon>
        <taxon>Ecdysozoa</taxon>
        <taxon>Arthropoda</taxon>
        <taxon>Crustacea</taxon>
        <taxon>Multicrustacea</taxon>
        <taxon>Malacostraca</taxon>
        <taxon>Eumalacostraca</taxon>
        <taxon>Eucarida</taxon>
        <taxon>Decapoda</taxon>
        <taxon>Pleocyemata</taxon>
        <taxon>Anomura</taxon>
        <taxon>Galatheoidea</taxon>
        <taxon>Porcellanidae</taxon>
        <taxon>Petrolisthes</taxon>
    </lineage>
</organism>
<sequence>SNPTRENRWRSNRKGNTSTRPPYTTSPSTFLTFRGIPAGGMFNSTFNDDDTVYIYYPEYLARLSPPSCRTLSLG</sequence>
<feature type="compositionally biased region" description="Low complexity" evidence="1">
    <location>
        <begin position="17"/>
        <end position="28"/>
    </location>
</feature>
<name>A0AAE1EZ00_PETCI</name>
<keyword evidence="3" id="KW-1185">Reference proteome</keyword>
<dbReference type="EMBL" id="JAWQEG010003910">
    <property type="protein sequence ID" value="KAK3863906.1"/>
    <property type="molecule type" value="Genomic_DNA"/>
</dbReference>
<evidence type="ECO:0000313" key="2">
    <source>
        <dbReference type="EMBL" id="KAK3863906.1"/>
    </source>
</evidence>
<reference evidence="2" key="1">
    <citation type="submission" date="2023-10" db="EMBL/GenBank/DDBJ databases">
        <title>Genome assemblies of two species of porcelain crab, Petrolisthes cinctipes and Petrolisthes manimaculis (Anomura: Porcellanidae).</title>
        <authorList>
            <person name="Angst P."/>
        </authorList>
    </citation>
    <scope>NUCLEOTIDE SEQUENCE</scope>
    <source>
        <strain evidence="2">PB745_01</strain>
        <tissue evidence="2">Gill</tissue>
    </source>
</reference>
<gene>
    <name evidence="2" type="ORF">Pcinc_030364</name>
</gene>
<dbReference type="AlphaFoldDB" id="A0AAE1EZ00"/>
<proteinExistence type="predicted"/>
<evidence type="ECO:0000256" key="1">
    <source>
        <dbReference type="SAM" id="MobiDB-lite"/>
    </source>
</evidence>
<accession>A0AAE1EZ00</accession>